<gene>
    <name evidence="9" type="ORF">RF819_19575</name>
</gene>
<evidence type="ECO:0000256" key="6">
    <source>
        <dbReference type="ARBA" id="ARBA00023237"/>
    </source>
</evidence>
<proteinExistence type="predicted"/>
<keyword evidence="6" id="KW-0998">Cell outer membrane</keyword>
<dbReference type="AlphaFoldDB" id="A0A1T1AX93"/>
<evidence type="ECO:0000256" key="3">
    <source>
        <dbReference type="ARBA" id="ARBA00022692"/>
    </source>
</evidence>
<feature type="signal peptide" evidence="7">
    <location>
        <begin position="1"/>
        <end position="24"/>
    </location>
</feature>
<name>A0A1T1AX93_RHOFE</name>
<protein>
    <submittedName>
        <fullName evidence="9">Outer membrane protein assembly factor</fullName>
    </submittedName>
</protein>
<keyword evidence="5" id="KW-0472">Membrane</keyword>
<dbReference type="STRING" id="28066.RF819_19575"/>
<evidence type="ECO:0000259" key="8">
    <source>
        <dbReference type="Pfam" id="PF01103"/>
    </source>
</evidence>
<dbReference type="InterPro" id="IPR039910">
    <property type="entry name" value="D15-like"/>
</dbReference>
<dbReference type="Gene3D" id="2.40.160.50">
    <property type="entry name" value="membrane protein fhac: a member of the omp85/tpsb transporter family"/>
    <property type="match status" value="1"/>
</dbReference>
<evidence type="ECO:0000256" key="2">
    <source>
        <dbReference type="ARBA" id="ARBA00022452"/>
    </source>
</evidence>
<dbReference type="InterPro" id="IPR000184">
    <property type="entry name" value="Bac_surfAg_D15"/>
</dbReference>
<keyword evidence="3" id="KW-0812">Transmembrane</keyword>
<reference evidence="9 10" key="1">
    <citation type="submission" date="2017-01" db="EMBL/GenBank/DDBJ databases">
        <title>Genome sequencing of Rhodoferax fermentans JCM 7819.</title>
        <authorList>
            <person name="Kim Y.J."/>
            <person name="Farh M.E.-A."/>
            <person name="Yang D.-C."/>
        </authorList>
    </citation>
    <scope>NUCLEOTIDE SEQUENCE [LARGE SCALE GENOMIC DNA]</scope>
    <source>
        <strain evidence="9 10">JCM 7819</strain>
    </source>
</reference>
<sequence length="640" mass="68946">MSTRWYQRALGFGAVLWLAPLLVAAQTLPDPDGAAPATPPEVMATLHDSAASSPAAMDDSSATPAFTLTISAPDDIKTLLERHLELQRYRSLSDLSNDELDRLLDMAKLDANQLLATQGYFSPLVTVSRSGEAQTSATREVQMVVVPGEPVQVSQVRMQFSGPITTDPEDAAQRALITGTWLLPAGNRFTQAAWSAAKQQALQQLSSQRYPTGTVSVSEADVDPETHSATLTLTLDSGPAFRLGAMIPTGLNRYDTELVRRLARLPEGSDYDLKELVAAQQRLTRSGYFNTAFIRLDTSAADPQAAPVLVTLREAPLQKVTIGVGASSDSGARFSAEHLHQMLPGLGWRALSKLSLDQDTQSLSTELTAPPNEAGWRWNTSVLLQNETSGSTEVSSQRWRAGASKEQERIDRSYYLEYNRADSISKDNTPSNQAESLSANYAFTLREFDALPFPTSGWALGLEVGGGTTLGNEHIPFGRVLARWQAYVPLTRADDSGLTDLRAGRLALRAQLGAVVVKDGTSLPSTLLFLAGGASSVRGYALRSIGITEADGTVNAGRYLATGTVEWQRPITHNGRLTDWEGALFVDAGSVANKAARLDAQVGVGGGVRWKTPVGPLQIDLAYGVALQKWRLHLNVGFVF</sequence>
<dbReference type="EMBL" id="MTJN01000002">
    <property type="protein sequence ID" value="OOV08603.1"/>
    <property type="molecule type" value="Genomic_DNA"/>
</dbReference>
<dbReference type="RefSeq" id="WP_078366490.1">
    <property type="nucleotide sequence ID" value="NZ_MTJN01000002.1"/>
</dbReference>
<organism evidence="9 10">
    <name type="scientific">Rhodoferax fermentans</name>
    <dbReference type="NCBI Taxonomy" id="28066"/>
    <lineage>
        <taxon>Bacteria</taxon>
        <taxon>Pseudomonadati</taxon>
        <taxon>Pseudomonadota</taxon>
        <taxon>Betaproteobacteria</taxon>
        <taxon>Burkholderiales</taxon>
        <taxon>Comamonadaceae</taxon>
        <taxon>Rhodoferax</taxon>
    </lineage>
</organism>
<dbReference type="Proteomes" id="UP000190750">
    <property type="component" value="Unassembled WGS sequence"/>
</dbReference>
<feature type="chain" id="PRO_5012526711" evidence="7">
    <location>
        <begin position="25"/>
        <end position="640"/>
    </location>
</feature>
<accession>A0A1T1AX93</accession>
<evidence type="ECO:0000256" key="4">
    <source>
        <dbReference type="ARBA" id="ARBA00022729"/>
    </source>
</evidence>
<dbReference type="PANTHER" id="PTHR12815:SF47">
    <property type="entry name" value="TRANSLOCATION AND ASSEMBLY MODULE SUBUNIT TAMA"/>
    <property type="match status" value="1"/>
</dbReference>
<evidence type="ECO:0000313" key="10">
    <source>
        <dbReference type="Proteomes" id="UP000190750"/>
    </source>
</evidence>
<evidence type="ECO:0000313" key="9">
    <source>
        <dbReference type="EMBL" id="OOV08603.1"/>
    </source>
</evidence>
<evidence type="ECO:0000256" key="1">
    <source>
        <dbReference type="ARBA" id="ARBA00004370"/>
    </source>
</evidence>
<evidence type="ECO:0000256" key="7">
    <source>
        <dbReference type="SAM" id="SignalP"/>
    </source>
</evidence>
<keyword evidence="4 7" id="KW-0732">Signal</keyword>
<dbReference type="Pfam" id="PF01103">
    <property type="entry name" value="Omp85"/>
    <property type="match status" value="1"/>
</dbReference>
<dbReference type="OrthoDB" id="9769707at2"/>
<dbReference type="Gene3D" id="3.10.20.310">
    <property type="entry name" value="membrane protein fhac"/>
    <property type="match status" value="2"/>
</dbReference>
<dbReference type="PANTHER" id="PTHR12815">
    <property type="entry name" value="SORTING AND ASSEMBLY MACHINERY SAMM50 PROTEIN FAMILY MEMBER"/>
    <property type="match status" value="1"/>
</dbReference>
<keyword evidence="10" id="KW-1185">Reference proteome</keyword>
<evidence type="ECO:0000256" key="5">
    <source>
        <dbReference type="ARBA" id="ARBA00023136"/>
    </source>
</evidence>
<keyword evidence="2" id="KW-1134">Transmembrane beta strand</keyword>
<comment type="subcellular location">
    <subcellularLocation>
        <location evidence="1">Membrane</location>
    </subcellularLocation>
</comment>
<dbReference type="GO" id="GO:0019867">
    <property type="term" value="C:outer membrane"/>
    <property type="evidence" value="ECO:0007669"/>
    <property type="project" value="InterPro"/>
</dbReference>
<feature type="domain" description="Bacterial surface antigen (D15)" evidence="8">
    <location>
        <begin position="347"/>
        <end position="626"/>
    </location>
</feature>
<comment type="caution">
    <text evidence="9">The sequence shown here is derived from an EMBL/GenBank/DDBJ whole genome shotgun (WGS) entry which is preliminary data.</text>
</comment>